<keyword evidence="13" id="KW-1185">Reference proteome</keyword>
<dbReference type="PANTHER" id="PTHR21327">
    <property type="entry name" value="GTP CYCLOHYDROLASE II-RELATED"/>
    <property type="match status" value="1"/>
</dbReference>
<keyword evidence="5 10" id="KW-0686">Riboflavin biosynthesis</keyword>
<comment type="caution">
    <text evidence="12">The sequence shown here is derived from an EMBL/GenBank/DDBJ whole genome shotgun (WGS) entry which is preliminary data.</text>
</comment>
<dbReference type="HAMAP" id="MF_00180">
    <property type="entry name" value="RibB"/>
    <property type="match status" value="1"/>
</dbReference>
<gene>
    <name evidence="10 12" type="primary">ribB</name>
    <name evidence="12" type="ORF">JTJ32_14585</name>
</gene>
<reference evidence="12 13" key="1">
    <citation type="journal article" date="2022" name="Syst. Appl. Microbiol.">
        <title>Pseudomonas alliivorans sp. nov., a plant-pathogenic bacterium isolated from onion foliage in Georgia, USA.</title>
        <authorList>
            <person name="Zhao M."/>
            <person name="Tyson C."/>
            <person name="Chen H.C."/>
            <person name="Paudel S."/>
            <person name="Gitaitis R."/>
            <person name="Kvitko B."/>
            <person name="Dutta B."/>
        </authorList>
    </citation>
    <scope>NUCLEOTIDE SEQUENCE [LARGE SCALE GENOMIC DNA]</scope>
    <source>
        <strain evidence="12 13">20GA0068</strain>
    </source>
</reference>
<evidence type="ECO:0000256" key="8">
    <source>
        <dbReference type="ARBA" id="ARBA00023211"/>
    </source>
</evidence>
<feature type="binding site" evidence="10">
    <location>
        <position position="38"/>
    </location>
    <ligand>
        <name>D-ribulose 5-phosphate</name>
        <dbReference type="ChEBI" id="CHEBI:58121"/>
    </ligand>
</feature>
<dbReference type="InterPro" id="IPR000422">
    <property type="entry name" value="DHBP_synthase_RibB"/>
</dbReference>
<dbReference type="SUPFAM" id="SSF55821">
    <property type="entry name" value="YrdC/RibB"/>
    <property type="match status" value="1"/>
</dbReference>
<protein>
    <recommendedName>
        <fullName evidence="4 10">3,4-dihydroxy-2-butanone 4-phosphate synthase</fullName>
        <shortName evidence="10 11">DHBP synthase</shortName>
        <ecNumber evidence="3 10">4.1.99.12</ecNumber>
    </recommendedName>
</protein>
<feature type="binding site" evidence="10">
    <location>
        <begin position="33"/>
        <end position="34"/>
    </location>
    <ligand>
        <name>D-ribulose 5-phosphate</name>
        <dbReference type="ChEBI" id="CHEBI:58121"/>
    </ligand>
</feature>
<dbReference type="InterPro" id="IPR017945">
    <property type="entry name" value="DHBP_synth_RibB-like_a/b_dom"/>
</dbReference>
<evidence type="ECO:0000256" key="5">
    <source>
        <dbReference type="ARBA" id="ARBA00022619"/>
    </source>
</evidence>
<evidence type="ECO:0000256" key="11">
    <source>
        <dbReference type="RuleBase" id="RU003843"/>
    </source>
</evidence>
<feature type="site" description="Essential for catalytic activity" evidence="10">
    <location>
        <position position="170"/>
    </location>
</feature>
<evidence type="ECO:0000256" key="3">
    <source>
        <dbReference type="ARBA" id="ARBA00012153"/>
    </source>
</evidence>
<evidence type="ECO:0000256" key="6">
    <source>
        <dbReference type="ARBA" id="ARBA00022723"/>
    </source>
</evidence>
<evidence type="ECO:0000256" key="7">
    <source>
        <dbReference type="ARBA" id="ARBA00022842"/>
    </source>
</evidence>
<dbReference type="GO" id="GO:0008686">
    <property type="term" value="F:3,4-dihydroxy-2-butanone-4-phosphate synthase activity"/>
    <property type="evidence" value="ECO:0007669"/>
    <property type="project" value="UniProtKB-EC"/>
</dbReference>
<comment type="cofactor">
    <cofactor evidence="10 11">
        <name>Mg(2+)</name>
        <dbReference type="ChEBI" id="CHEBI:18420"/>
    </cofactor>
    <cofactor evidence="10 11">
        <name>Mn(2+)</name>
        <dbReference type="ChEBI" id="CHEBI:29035"/>
    </cofactor>
    <text evidence="10 11">Binds 2 divalent metal cations per subunit. Magnesium or manganese.</text>
</comment>
<dbReference type="PANTHER" id="PTHR21327:SF38">
    <property type="entry name" value="3,4-DIHYDROXY-2-BUTANONE 4-PHOSPHATE SYNTHASE"/>
    <property type="match status" value="1"/>
</dbReference>
<keyword evidence="6 10" id="KW-0479">Metal-binding</keyword>
<name>A0ABS4C7A7_9PSED</name>
<evidence type="ECO:0000256" key="1">
    <source>
        <dbReference type="ARBA" id="ARBA00002284"/>
    </source>
</evidence>
<comment type="pathway">
    <text evidence="2 10 11">Cofactor biosynthesis; riboflavin biosynthesis; 2-hydroxy-3-oxobutyl phosphate from D-ribulose 5-phosphate: step 1/1.</text>
</comment>
<feature type="site" description="Essential for catalytic activity" evidence="10">
    <location>
        <position position="132"/>
    </location>
</feature>
<keyword evidence="9 10" id="KW-0456">Lyase</keyword>
<dbReference type="Proteomes" id="UP000673197">
    <property type="component" value="Unassembled WGS sequence"/>
</dbReference>
<dbReference type="NCBIfam" id="TIGR00506">
    <property type="entry name" value="ribB"/>
    <property type="match status" value="1"/>
</dbReference>
<keyword evidence="7 10" id="KW-0460">Magnesium</keyword>
<evidence type="ECO:0000256" key="9">
    <source>
        <dbReference type="ARBA" id="ARBA00023239"/>
    </source>
</evidence>
<organism evidence="12 13">
    <name type="scientific">Pseudomonas alliivorans</name>
    <dbReference type="NCBI Taxonomy" id="2810613"/>
    <lineage>
        <taxon>Bacteria</taxon>
        <taxon>Pseudomonadati</taxon>
        <taxon>Pseudomonadota</taxon>
        <taxon>Gammaproteobacteria</taxon>
        <taxon>Pseudomonadales</taxon>
        <taxon>Pseudomonadaceae</taxon>
        <taxon>Pseudomonas</taxon>
    </lineage>
</organism>
<comment type="subunit">
    <text evidence="10 11">Homodimer.</text>
</comment>
<comment type="function">
    <text evidence="1 10 11">Catalyzes the conversion of D-ribulose 5-phosphate to formate and 3,4-dihydroxy-2-butanone 4-phosphate.</text>
</comment>
<comment type="similarity">
    <text evidence="10 11">Belongs to the DHBP synthase family.</text>
</comment>
<feature type="binding site" evidence="10">
    <location>
        <begin position="146"/>
        <end position="150"/>
    </location>
    <ligand>
        <name>D-ribulose 5-phosphate</name>
        <dbReference type="ChEBI" id="CHEBI:58121"/>
    </ligand>
</feature>
<evidence type="ECO:0000256" key="10">
    <source>
        <dbReference type="HAMAP-Rule" id="MF_00180"/>
    </source>
</evidence>
<dbReference type="RefSeq" id="WP_210042459.1">
    <property type="nucleotide sequence ID" value="NZ_JAFFZW010000004.1"/>
</dbReference>
<accession>A0ABS4C7A7</accession>
<dbReference type="EMBL" id="JAFFZW010000004">
    <property type="protein sequence ID" value="MBP0946554.1"/>
    <property type="molecule type" value="Genomic_DNA"/>
</dbReference>
<evidence type="ECO:0000313" key="13">
    <source>
        <dbReference type="Proteomes" id="UP000673197"/>
    </source>
</evidence>
<dbReference type="Pfam" id="PF00926">
    <property type="entry name" value="DHBP_synthase"/>
    <property type="match status" value="1"/>
</dbReference>
<dbReference type="EC" id="4.1.99.12" evidence="3 10"/>
<keyword evidence="8 10" id="KW-0464">Manganese</keyword>
<evidence type="ECO:0000313" key="12">
    <source>
        <dbReference type="EMBL" id="MBP0946554.1"/>
    </source>
</evidence>
<evidence type="ECO:0000256" key="4">
    <source>
        <dbReference type="ARBA" id="ARBA00018836"/>
    </source>
</evidence>
<proteinExistence type="inferred from homology"/>
<dbReference type="Gene3D" id="3.90.870.10">
    <property type="entry name" value="DHBP synthase"/>
    <property type="match status" value="1"/>
</dbReference>
<evidence type="ECO:0000256" key="2">
    <source>
        <dbReference type="ARBA" id="ARBA00004904"/>
    </source>
</evidence>
<comment type="catalytic activity">
    <reaction evidence="10 11">
        <text>D-ribulose 5-phosphate = (2S)-2-hydroxy-3-oxobutyl phosphate + formate + H(+)</text>
        <dbReference type="Rhea" id="RHEA:18457"/>
        <dbReference type="ChEBI" id="CHEBI:15378"/>
        <dbReference type="ChEBI" id="CHEBI:15740"/>
        <dbReference type="ChEBI" id="CHEBI:58121"/>
        <dbReference type="ChEBI" id="CHEBI:58830"/>
        <dbReference type="EC" id="4.1.99.12"/>
    </reaction>
</comment>
<feature type="binding site" evidence="10">
    <location>
        <position position="149"/>
    </location>
    <ligand>
        <name>Mg(2+)</name>
        <dbReference type="ChEBI" id="CHEBI:18420"/>
        <label>2</label>
    </ligand>
</feature>
<feature type="binding site" evidence="10">
    <location>
        <position position="34"/>
    </location>
    <ligand>
        <name>Mg(2+)</name>
        <dbReference type="ChEBI" id="CHEBI:18420"/>
        <label>2</label>
    </ligand>
</feature>
<feature type="binding site" evidence="10">
    <location>
        <position position="34"/>
    </location>
    <ligand>
        <name>Mg(2+)</name>
        <dbReference type="ChEBI" id="CHEBI:18420"/>
        <label>1</label>
    </ligand>
</feature>
<sequence length="228" mass="24682">MYESILAKFPNVLSAVEAYKQGRPVVLMDDHDRENEADLVVAAENMSVQSMAMMIRDGSGIVCLCLDEHTVETLGLKPMVPMNESRFATGFTVSIEAAEGITTGVSAVDRLTTVRAALSSDAFNRRIVSPGHMFPLRARSGGVLERRGHTEGSVEIAVIAGMRPAAVLCELMNPDGTMTRGEQIRIYAEHHGLPILTIAELVDFRLACEELRPSISARHSVYGSAVAV</sequence>